<sequence length="92" mass="10362">MGERTAATPDAHAGWGMQHGRVLDAWGLVLTLDVARQVRRWRVEEECSWRVVAARADATWGTDTHGNQLFGEDLCRESARMLGENPNDEAWN</sequence>
<protein>
    <submittedName>
        <fullName evidence="1">Uncharacterized protein</fullName>
    </submittedName>
</protein>
<gene>
    <name evidence="1" type="ORF">Raf01_97640</name>
</gene>
<name>A0A8J3R481_9ACTN</name>
<dbReference type="AlphaFoldDB" id="A0A8J3R481"/>
<organism evidence="1 2">
    <name type="scientific">Rugosimonospora africana</name>
    <dbReference type="NCBI Taxonomy" id="556532"/>
    <lineage>
        <taxon>Bacteria</taxon>
        <taxon>Bacillati</taxon>
        <taxon>Actinomycetota</taxon>
        <taxon>Actinomycetes</taxon>
        <taxon>Micromonosporales</taxon>
        <taxon>Micromonosporaceae</taxon>
        <taxon>Rugosimonospora</taxon>
    </lineage>
</organism>
<accession>A0A8J3R481</accession>
<reference evidence="1" key="1">
    <citation type="submission" date="2021-01" db="EMBL/GenBank/DDBJ databases">
        <title>Whole genome shotgun sequence of Rugosimonospora africana NBRC 104875.</title>
        <authorList>
            <person name="Komaki H."/>
            <person name="Tamura T."/>
        </authorList>
    </citation>
    <scope>NUCLEOTIDE SEQUENCE</scope>
    <source>
        <strain evidence="1">NBRC 104875</strain>
    </source>
</reference>
<comment type="caution">
    <text evidence="1">The sequence shown here is derived from an EMBL/GenBank/DDBJ whole genome shotgun (WGS) entry which is preliminary data.</text>
</comment>
<keyword evidence="2" id="KW-1185">Reference proteome</keyword>
<dbReference type="Proteomes" id="UP000642748">
    <property type="component" value="Unassembled WGS sequence"/>
</dbReference>
<dbReference type="EMBL" id="BONZ01000142">
    <property type="protein sequence ID" value="GIH21592.1"/>
    <property type="molecule type" value="Genomic_DNA"/>
</dbReference>
<evidence type="ECO:0000313" key="1">
    <source>
        <dbReference type="EMBL" id="GIH21592.1"/>
    </source>
</evidence>
<evidence type="ECO:0000313" key="2">
    <source>
        <dbReference type="Proteomes" id="UP000642748"/>
    </source>
</evidence>
<proteinExistence type="predicted"/>